<feature type="transmembrane region" description="Helical" evidence="7">
    <location>
        <begin position="142"/>
        <end position="168"/>
    </location>
</feature>
<dbReference type="InterPro" id="IPR017039">
    <property type="entry name" value="Virul_fac_BrkB"/>
</dbReference>
<evidence type="ECO:0000256" key="3">
    <source>
        <dbReference type="ARBA" id="ARBA00022692"/>
    </source>
</evidence>
<evidence type="ECO:0000256" key="6">
    <source>
        <dbReference type="SAM" id="MobiDB-lite"/>
    </source>
</evidence>
<feature type="transmembrane region" description="Helical" evidence="7">
    <location>
        <begin position="218"/>
        <end position="241"/>
    </location>
</feature>
<dbReference type="Pfam" id="PF03631">
    <property type="entry name" value="Virul_fac_BrkB"/>
    <property type="match status" value="1"/>
</dbReference>
<reference evidence="9" key="1">
    <citation type="journal article" date="2019" name="Int. J. Syst. Evol. Microbiol.">
        <title>The Global Catalogue of Microorganisms (GCM) 10K type strain sequencing project: providing services to taxonomists for standard genome sequencing and annotation.</title>
        <authorList>
            <consortium name="The Broad Institute Genomics Platform"/>
            <consortium name="The Broad Institute Genome Sequencing Center for Infectious Disease"/>
            <person name="Wu L."/>
            <person name="Ma J."/>
        </authorList>
    </citation>
    <scope>NUCLEOTIDE SEQUENCE [LARGE SCALE GENOMIC DNA]</scope>
    <source>
        <strain evidence="9">CGMCC 1.19062</strain>
    </source>
</reference>
<gene>
    <name evidence="8" type="ORF">ACFSM5_09570</name>
</gene>
<feature type="region of interest" description="Disordered" evidence="6">
    <location>
        <begin position="287"/>
        <end position="320"/>
    </location>
</feature>
<evidence type="ECO:0000256" key="2">
    <source>
        <dbReference type="ARBA" id="ARBA00022475"/>
    </source>
</evidence>
<evidence type="ECO:0000256" key="1">
    <source>
        <dbReference type="ARBA" id="ARBA00004651"/>
    </source>
</evidence>
<comment type="subcellular location">
    <subcellularLocation>
        <location evidence="1">Cell membrane</location>
        <topology evidence="1">Multi-pass membrane protein</topology>
    </subcellularLocation>
</comment>
<dbReference type="PIRSF" id="PIRSF035875">
    <property type="entry name" value="RNase_BN"/>
    <property type="match status" value="1"/>
</dbReference>
<proteinExistence type="predicted"/>
<feature type="transmembrane region" description="Helical" evidence="7">
    <location>
        <begin position="16"/>
        <end position="37"/>
    </location>
</feature>
<dbReference type="PANTHER" id="PTHR30213:SF0">
    <property type="entry name" value="UPF0761 MEMBRANE PROTEIN YIHY"/>
    <property type="match status" value="1"/>
</dbReference>
<name>A0ABW5DQC3_9PROT</name>
<keyword evidence="5 7" id="KW-0472">Membrane</keyword>
<dbReference type="PANTHER" id="PTHR30213">
    <property type="entry name" value="INNER MEMBRANE PROTEIN YHJD"/>
    <property type="match status" value="1"/>
</dbReference>
<dbReference type="NCBIfam" id="TIGR00765">
    <property type="entry name" value="yihY_not_rbn"/>
    <property type="match status" value="1"/>
</dbReference>
<comment type="caution">
    <text evidence="8">The sequence shown here is derived from an EMBL/GenBank/DDBJ whole genome shotgun (WGS) entry which is preliminary data.</text>
</comment>
<accession>A0ABW5DQC3</accession>
<feature type="transmembrane region" description="Helical" evidence="7">
    <location>
        <begin position="101"/>
        <end position="121"/>
    </location>
</feature>
<feature type="transmembrane region" description="Helical" evidence="7">
    <location>
        <begin position="43"/>
        <end position="66"/>
    </location>
</feature>
<dbReference type="Proteomes" id="UP001597295">
    <property type="component" value="Unassembled WGS sequence"/>
</dbReference>
<keyword evidence="2" id="KW-1003">Cell membrane</keyword>
<keyword evidence="3 7" id="KW-0812">Transmembrane</keyword>
<evidence type="ECO:0000256" key="4">
    <source>
        <dbReference type="ARBA" id="ARBA00022989"/>
    </source>
</evidence>
<keyword evidence="4 7" id="KW-1133">Transmembrane helix</keyword>
<feature type="transmembrane region" description="Helical" evidence="7">
    <location>
        <begin position="188"/>
        <end position="206"/>
    </location>
</feature>
<evidence type="ECO:0000256" key="7">
    <source>
        <dbReference type="SAM" id="Phobius"/>
    </source>
</evidence>
<sequence length="320" mass="33907">MRSIAHVSRKLRSHPAVTVPVTAGISLASGSGLYLASHVAFSALLALFPFLLCLTALVAFMGGGLVKMEGITHLAFEYLPPTVAETLLPVVEGILRKKRTGFIGFGLIGALWAASSGVDALRDALTGAYRLEDRRAFWKSKLVSLVGVLLAGVAFILLSLAVVLAPVLWKATAYFIPLSWADKWVFDIARYTASAGVLFGAILVLHRWLPCQTMSWRFLWPGVLTTSVLWLALAAGFSLYVTKLGNLGATYGSLAGVIGVMLFFYFSAILFVLGAEVNIAIRDATRRDRGPATMPGSPARSESGSPGAVAPPPQSGAAGD</sequence>
<evidence type="ECO:0000313" key="9">
    <source>
        <dbReference type="Proteomes" id="UP001597295"/>
    </source>
</evidence>
<organism evidence="8 9">
    <name type="scientific">Lacibacterium aquatile</name>
    <dbReference type="NCBI Taxonomy" id="1168082"/>
    <lineage>
        <taxon>Bacteria</taxon>
        <taxon>Pseudomonadati</taxon>
        <taxon>Pseudomonadota</taxon>
        <taxon>Alphaproteobacteria</taxon>
        <taxon>Rhodospirillales</taxon>
        <taxon>Rhodospirillaceae</taxon>
    </lineage>
</organism>
<protein>
    <submittedName>
        <fullName evidence="8">YihY/virulence factor BrkB family protein</fullName>
    </submittedName>
</protein>
<dbReference type="EMBL" id="JBHUIP010000009">
    <property type="protein sequence ID" value="MFD2263134.1"/>
    <property type="molecule type" value="Genomic_DNA"/>
</dbReference>
<feature type="transmembrane region" description="Helical" evidence="7">
    <location>
        <begin position="253"/>
        <end position="279"/>
    </location>
</feature>
<keyword evidence="9" id="KW-1185">Reference proteome</keyword>
<dbReference type="RefSeq" id="WP_379876106.1">
    <property type="nucleotide sequence ID" value="NZ_JBHUIP010000009.1"/>
</dbReference>
<evidence type="ECO:0000313" key="8">
    <source>
        <dbReference type="EMBL" id="MFD2263134.1"/>
    </source>
</evidence>
<evidence type="ECO:0000256" key="5">
    <source>
        <dbReference type="ARBA" id="ARBA00023136"/>
    </source>
</evidence>